<dbReference type="EMBL" id="JASBWS010000022">
    <property type="protein sequence ID" value="KAJ9110764.1"/>
    <property type="molecule type" value="Genomic_DNA"/>
</dbReference>
<keyword evidence="2" id="KW-1185">Reference proteome</keyword>
<accession>A0ACC2WHS8</accession>
<evidence type="ECO:0000313" key="1">
    <source>
        <dbReference type="EMBL" id="KAJ9110764.1"/>
    </source>
</evidence>
<comment type="caution">
    <text evidence="1">The sequence shown here is derived from an EMBL/GenBank/DDBJ whole genome shotgun (WGS) entry which is preliminary data.</text>
</comment>
<sequence length="254" mass="28001">MADITQLLQDTMEQARAMHAAFPNDDANKETKDLLGNILKTVPQNGTAAQPIVDAKPGAGAAIPLPNMGRFSPPAAPVLREKCAFENSALLPAADYHFSIQIMSWTLAKTAIDSGEWFAYATSDEDRKAKEEYLTSANQMLRDMYPLLVPSLDAILGAIEKLREEHLNASACPGPAAAYAAYIAALPDRIAAVKSAPEFAGKEIDGEDLHSRLVERTVRSVPKYLGRRTQHVEVKEKMTERIEAESIRCYRWQF</sequence>
<reference evidence="1" key="1">
    <citation type="submission" date="2023-04" db="EMBL/GenBank/DDBJ databases">
        <title>Draft Genome sequencing of Naganishia species isolated from polar environments using Oxford Nanopore Technology.</title>
        <authorList>
            <person name="Leo P."/>
            <person name="Venkateswaran K."/>
        </authorList>
    </citation>
    <scope>NUCLEOTIDE SEQUENCE</scope>
    <source>
        <strain evidence="1">MNA-CCFEE 5262</strain>
    </source>
</reference>
<dbReference type="Proteomes" id="UP001230649">
    <property type="component" value="Unassembled WGS sequence"/>
</dbReference>
<protein>
    <submittedName>
        <fullName evidence="1">Uncharacterized protein</fullName>
    </submittedName>
</protein>
<evidence type="ECO:0000313" key="2">
    <source>
        <dbReference type="Proteomes" id="UP001230649"/>
    </source>
</evidence>
<gene>
    <name evidence="1" type="ORF">QFC20_002805</name>
</gene>
<name>A0ACC2WHS8_9TREE</name>
<proteinExistence type="predicted"/>
<organism evidence="1 2">
    <name type="scientific">Naganishia adeliensis</name>
    <dbReference type="NCBI Taxonomy" id="92952"/>
    <lineage>
        <taxon>Eukaryota</taxon>
        <taxon>Fungi</taxon>
        <taxon>Dikarya</taxon>
        <taxon>Basidiomycota</taxon>
        <taxon>Agaricomycotina</taxon>
        <taxon>Tremellomycetes</taxon>
        <taxon>Filobasidiales</taxon>
        <taxon>Filobasidiaceae</taxon>
        <taxon>Naganishia</taxon>
    </lineage>
</organism>